<proteinExistence type="predicted"/>
<keyword evidence="3" id="KW-1185">Reference proteome</keyword>
<sequence length="99" mass="10998">MGDFAKVHFCTIFNRILGKKNPLFSFPSPSVNQFHPRHDKQPLLPSLPIADPAARTESGPDSGDPNGNHLPEALQRIVRFATSGEQSGQFSRLRNRMVC</sequence>
<reference evidence="2 3" key="1">
    <citation type="submission" date="2024-03" db="EMBL/GenBank/DDBJ databases">
        <authorList>
            <person name="Gkanogiannis A."/>
            <person name="Becerra Lopez-Lavalle L."/>
        </authorList>
    </citation>
    <scope>NUCLEOTIDE SEQUENCE [LARGE SCALE GENOMIC DNA]</scope>
</reference>
<gene>
    <name evidence="2" type="ORF">CITCOLO1_LOCUS9529</name>
</gene>
<name>A0ABP0YD94_9ROSI</name>
<evidence type="ECO:0000313" key="2">
    <source>
        <dbReference type="EMBL" id="CAK9317620.1"/>
    </source>
</evidence>
<dbReference type="EMBL" id="OZ021737">
    <property type="protein sequence ID" value="CAK9317620.1"/>
    <property type="molecule type" value="Genomic_DNA"/>
</dbReference>
<accession>A0ABP0YD94</accession>
<evidence type="ECO:0000313" key="3">
    <source>
        <dbReference type="Proteomes" id="UP001642487"/>
    </source>
</evidence>
<organism evidence="2 3">
    <name type="scientific">Citrullus colocynthis</name>
    <name type="common">colocynth</name>
    <dbReference type="NCBI Taxonomy" id="252529"/>
    <lineage>
        <taxon>Eukaryota</taxon>
        <taxon>Viridiplantae</taxon>
        <taxon>Streptophyta</taxon>
        <taxon>Embryophyta</taxon>
        <taxon>Tracheophyta</taxon>
        <taxon>Spermatophyta</taxon>
        <taxon>Magnoliopsida</taxon>
        <taxon>eudicotyledons</taxon>
        <taxon>Gunneridae</taxon>
        <taxon>Pentapetalae</taxon>
        <taxon>rosids</taxon>
        <taxon>fabids</taxon>
        <taxon>Cucurbitales</taxon>
        <taxon>Cucurbitaceae</taxon>
        <taxon>Benincaseae</taxon>
        <taxon>Citrullus</taxon>
    </lineage>
</organism>
<evidence type="ECO:0000256" key="1">
    <source>
        <dbReference type="SAM" id="MobiDB-lite"/>
    </source>
</evidence>
<protein>
    <submittedName>
        <fullName evidence="2">Uncharacterized protein</fullName>
    </submittedName>
</protein>
<dbReference type="Proteomes" id="UP001642487">
    <property type="component" value="Chromosome 3"/>
</dbReference>
<feature type="region of interest" description="Disordered" evidence="1">
    <location>
        <begin position="27"/>
        <end position="72"/>
    </location>
</feature>